<keyword evidence="2" id="KW-1133">Transmembrane helix</keyword>
<accession>A0A0D9X639</accession>
<feature type="chain" id="PRO_5002349492" evidence="3">
    <location>
        <begin position="22"/>
        <end position="143"/>
    </location>
</feature>
<reference evidence="4 5" key="1">
    <citation type="submission" date="2012-08" db="EMBL/GenBank/DDBJ databases">
        <title>Oryza genome evolution.</title>
        <authorList>
            <person name="Wing R.A."/>
        </authorList>
    </citation>
    <scope>NUCLEOTIDE SEQUENCE</scope>
</reference>
<keyword evidence="2" id="KW-0812">Transmembrane</keyword>
<name>A0A0D9X639_9ORYZ</name>
<organism evidence="4 5">
    <name type="scientific">Leersia perrieri</name>
    <dbReference type="NCBI Taxonomy" id="77586"/>
    <lineage>
        <taxon>Eukaryota</taxon>
        <taxon>Viridiplantae</taxon>
        <taxon>Streptophyta</taxon>
        <taxon>Embryophyta</taxon>
        <taxon>Tracheophyta</taxon>
        <taxon>Spermatophyta</taxon>
        <taxon>Magnoliopsida</taxon>
        <taxon>Liliopsida</taxon>
        <taxon>Poales</taxon>
        <taxon>Poaceae</taxon>
        <taxon>BOP clade</taxon>
        <taxon>Oryzoideae</taxon>
        <taxon>Oryzeae</taxon>
        <taxon>Oryzinae</taxon>
        <taxon>Leersia</taxon>
    </lineage>
</organism>
<dbReference type="Proteomes" id="UP000032180">
    <property type="component" value="Chromosome 8"/>
</dbReference>
<reference evidence="4" key="3">
    <citation type="submission" date="2015-04" db="UniProtKB">
        <authorList>
            <consortium name="EnsemblPlants"/>
        </authorList>
    </citation>
    <scope>IDENTIFICATION</scope>
</reference>
<evidence type="ECO:0000313" key="5">
    <source>
        <dbReference type="Proteomes" id="UP000032180"/>
    </source>
</evidence>
<dbReference type="HOGENOM" id="CLU_118297_0_0_1"/>
<dbReference type="eggNOG" id="ENOG502R3QQ">
    <property type="taxonomic scope" value="Eukaryota"/>
</dbReference>
<sequence>MNKSFLALFLLLTLASQGIWCVAERSHRINGAHLRPHLQVEQLHVTEGKKLLKIHVPRKLGQEQEDDHTHHDQVKVHMRMAIGAHKGGSTGGATGGASNVNGGPADTHPHTGKKNAASLPTPATTSILALAFACAIVLSAFSF</sequence>
<keyword evidence="3" id="KW-0732">Signal</keyword>
<feature type="compositionally biased region" description="Gly residues" evidence="1">
    <location>
        <begin position="85"/>
        <end position="95"/>
    </location>
</feature>
<reference evidence="5" key="2">
    <citation type="submission" date="2013-12" db="EMBL/GenBank/DDBJ databases">
        <authorList>
            <person name="Yu Y."/>
            <person name="Lee S."/>
            <person name="de Baynast K."/>
            <person name="Wissotski M."/>
            <person name="Liu L."/>
            <person name="Talag J."/>
            <person name="Goicoechea J."/>
            <person name="Angelova A."/>
            <person name="Jetty R."/>
            <person name="Kudrna D."/>
            <person name="Golser W."/>
            <person name="Rivera L."/>
            <person name="Zhang J."/>
            <person name="Wing R."/>
        </authorList>
    </citation>
    <scope>NUCLEOTIDE SEQUENCE</scope>
</reference>
<evidence type="ECO:0000256" key="3">
    <source>
        <dbReference type="SAM" id="SignalP"/>
    </source>
</evidence>
<dbReference type="AlphaFoldDB" id="A0A0D9X639"/>
<feature type="region of interest" description="Disordered" evidence="1">
    <location>
        <begin position="85"/>
        <end position="119"/>
    </location>
</feature>
<evidence type="ECO:0000256" key="2">
    <source>
        <dbReference type="SAM" id="Phobius"/>
    </source>
</evidence>
<keyword evidence="5" id="KW-1185">Reference proteome</keyword>
<evidence type="ECO:0000313" key="4">
    <source>
        <dbReference type="EnsemblPlants" id="LPERR08G07520.1"/>
    </source>
</evidence>
<feature type="transmembrane region" description="Helical" evidence="2">
    <location>
        <begin position="123"/>
        <end position="141"/>
    </location>
</feature>
<keyword evidence="2" id="KW-0472">Membrane</keyword>
<dbReference type="Gramene" id="LPERR08G07520.1">
    <property type="protein sequence ID" value="LPERR08G07520.1"/>
    <property type="gene ID" value="LPERR08G07520"/>
</dbReference>
<proteinExistence type="predicted"/>
<evidence type="ECO:0000256" key="1">
    <source>
        <dbReference type="SAM" id="MobiDB-lite"/>
    </source>
</evidence>
<dbReference type="EnsemblPlants" id="LPERR08G07520.1">
    <property type="protein sequence ID" value="LPERR08G07520.1"/>
    <property type="gene ID" value="LPERR08G07520"/>
</dbReference>
<feature type="signal peptide" evidence="3">
    <location>
        <begin position="1"/>
        <end position="21"/>
    </location>
</feature>
<protein>
    <submittedName>
        <fullName evidence="4">Uncharacterized protein</fullName>
    </submittedName>
</protein>